<proteinExistence type="predicted"/>
<accession>A0ABV1LJF5</accession>
<dbReference type="Proteomes" id="UP001469089">
    <property type="component" value="Unassembled WGS sequence"/>
</dbReference>
<protein>
    <recommendedName>
        <fullName evidence="4">YXWGXW repeat-containing protein</fullName>
    </recommendedName>
</protein>
<gene>
    <name evidence="2" type="ORF">N0A02_08225</name>
</gene>
<dbReference type="Pfam" id="PF12779">
    <property type="entry name" value="WXXGXW"/>
    <property type="match status" value="2"/>
</dbReference>
<sequence>MNRSLRVLLVNAALVLAGVSAVVSSASAEVIIVAPSAPPAVRYEVVPAARVGYVWDHGHWRWDRGQYVWEAGHWQVERIGYHWVPGHWAGRGDGWRWIDGHWA</sequence>
<organism evidence="2 3">
    <name type="scientific">Paraburkholderia acidicola</name>
    <dbReference type="NCBI Taxonomy" id="1912599"/>
    <lineage>
        <taxon>Bacteria</taxon>
        <taxon>Pseudomonadati</taxon>
        <taxon>Pseudomonadota</taxon>
        <taxon>Betaproteobacteria</taxon>
        <taxon>Burkholderiales</taxon>
        <taxon>Burkholderiaceae</taxon>
        <taxon>Paraburkholderia</taxon>
    </lineage>
</organism>
<reference evidence="2 3" key="1">
    <citation type="journal article" date="2024" name="Chem. Sci.">
        <title>Discovery of a lagriamide polyketide by integrated genome mining, isotopic labeling, and untargeted metabolomics.</title>
        <authorList>
            <person name="Fergusson C.H."/>
            <person name="Saulog J."/>
            <person name="Paulo B.S."/>
            <person name="Wilson D.M."/>
            <person name="Liu D.Y."/>
            <person name="Morehouse N.J."/>
            <person name="Waterworth S."/>
            <person name="Barkei J."/>
            <person name="Gray C.A."/>
            <person name="Kwan J.C."/>
            <person name="Eustaquio A.S."/>
            <person name="Linington R.G."/>
        </authorList>
    </citation>
    <scope>NUCLEOTIDE SEQUENCE [LARGE SCALE GENOMIC DNA]</scope>
    <source>
        <strain evidence="2 3">RL17-338-BIF-B</strain>
    </source>
</reference>
<evidence type="ECO:0000313" key="2">
    <source>
        <dbReference type="EMBL" id="MEQ5839419.1"/>
    </source>
</evidence>
<evidence type="ECO:0008006" key="4">
    <source>
        <dbReference type="Google" id="ProtNLM"/>
    </source>
</evidence>
<feature type="signal peptide" evidence="1">
    <location>
        <begin position="1"/>
        <end position="28"/>
    </location>
</feature>
<dbReference type="RefSeq" id="WP_349541910.1">
    <property type="nucleotide sequence ID" value="NZ_JAOALG010000001.1"/>
</dbReference>
<keyword evidence="1" id="KW-0732">Signal</keyword>
<feature type="chain" id="PRO_5046553689" description="YXWGXW repeat-containing protein" evidence="1">
    <location>
        <begin position="29"/>
        <end position="103"/>
    </location>
</feature>
<dbReference type="EMBL" id="JAOALG010000001">
    <property type="protein sequence ID" value="MEQ5839419.1"/>
    <property type="molecule type" value="Genomic_DNA"/>
</dbReference>
<evidence type="ECO:0000256" key="1">
    <source>
        <dbReference type="SAM" id="SignalP"/>
    </source>
</evidence>
<evidence type="ECO:0000313" key="3">
    <source>
        <dbReference type="Proteomes" id="UP001469089"/>
    </source>
</evidence>
<comment type="caution">
    <text evidence="2">The sequence shown here is derived from an EMBL/GenBank/DDBJ whole genome shotgun (WGS) entry which is preliminary data.</text>
</comment>
<name>A0ABV1LJF5_9BURK</name>
<keyword evidence="3" id="KW-1185">Reference proteome</keyword>
<dbReference type="InterPro" id="IPR024447">
    <property type="entry name" value="YXWGXW_rpt"/>
</dbReference>